<evidence type="ECO:0000313" key="2">
    <source>
        <dbReference type="EMBL" id="KAG6945070.1"/>
    </source>
</evidence>
<reference evidence="2" key="1">
    <citation type="submission" date="2021-01" db="EMBL/GenBank/DDBJ databases">
        <title>Phytophthora aleatoria, a newly-described species from Pinus radiata is distinct from Phytophthora cactorum isolates based on comparative genomics.</title>
        <authorList>
            <person name="Mcdougal R."/>
            <person name="Panda P."/>
            <person name="Williams N."/>
            <person name="Studholme D.J."/>
        </authorList>
    </citation>
    <scope>NUCLEOTIDE SEQUENCE</scope>
    <source>
        <strain evidence="2">NZFS 4037</strain>
    </source>
</reference>
<name>A0A8J5IF43_9STRA</name>
<gene>
    <name evidence="2" type="ORF">JG688_00016756</name>
</gene>
<feature type="transmembrane region" description="Helical" evidence="1">
    <location>
        <begin position="101"/>
        <end position="119"/>
    </location>
</feature>
<evidence type="ECO:0000256" key="1">
    <source>
        <dbReference type="SAM" id="Phobius"/>
    </source>
</evidence>
<dbReference type="Proteomes" id="UP000709295">
    <property type="component" value="Unassembled WGS sequence"/>
</dbReference>
<comment type="caution">
    <text evidence="2">The sequence shown here is derived from an EMBL/GenBank/DDBJ whole genome shotgun (WGS) entry which is preliminary data.</text>
</comment>
<accession>A0A8J5IF43</accession>
<evidence type="ECO:0000313" key="3">
    <source>
        <dbReference type="Proteomes" id="UP000709295"/>
    </source>
</evidence>
<keyword evidence="1" id="KW-0472">Membrane</keyword>
<keyword evidence="1" id="KW-1133">Transmembrane helix</keyword>
<keyword evidence="3" id="KW-1185">Reference proteome</keyword>
<proteinExistence type="predicted"/>
<keyword evidence="1" id="KW-0812">Transmembrane</keyword>
<protein>
    <submittedName>
        <fullName evidence="2">Uncharacterized protein</fullName>
    </submittedName>
</protein>
<sequence length="134" mass="14929">MPPDKIAKALLRARKLLMSRSVSRTSLSQVLGHYGTSAPAFVRPGPSSSASRSCIVAHLVGVRLYCLVMHGLTCYGLNISWYMVNLRGYRWHSSIDYPSPLYISTWMQVMLVSALFTRLRRSSCVSSSARMSVL</sequence>
<dbReference type="AlphaFoldDB" id="A0A8J5IF43"/>
<feature type="transmembrane region" description="Helical" evidence="1">
    <location>
        <begin position="62"/>
        <end position="81"/>
    </location>
</feature>
<dbReference type="EMBL" id="JAENGY010002199">
    <property type="protein sequence ID" value="KAG6945070.1"/>
    <property type="molecule type" value="Genomic_DNA"/>
</dbReference>
<organism evidence="2 3">
    <name type="scientific">Phytophthora aleatoria</name>
    <dbReference type="NCBI Taxonomy" id="2496075"/>
    <lineage>
        <taxon>Eukaryota</taxon>
        <taxon>Sar</taxon>
        <taxon>Stramenopiles</taxon>
        <taxon>Oomycota</taxon>
        <taxon>Peronosporomycetes</taxon>
        <taxon>Peronosporales</taxon>
        <taxon>Peronosporaceae</taxon>
        <taxon>Phytophthora</taxon>
    </lineage>
</organism>